<keyword evidence="2" id="KW-1185">Reference proteome</keyword>
<dbReference type="AlphaFoldDB" id="A0A7J6EAB4"/>
<comment type="caution">
    <text evidence="1">The sequence shown here is derived from an EMBL/GenBank/DDBJ whole genome shotgun (WGS) entry which is preliminary data.</text>
</comment>
<sequence>MFYLTAYSSFSIVLLNTEERKLNGSGTESEEKEIPAKRRELRRVKCQGERRRVLEKRRGLRLNLDLIRKGGLTLVGRGNSVDVWTQPWIPWLDYGDFMDLLNHVKPSDLETTIHIFWDCPCARALWFNNPFPICFGEGSGNSVKGRLERILSTLPRDLTDRFLSYTGCLFEGIWKARNEYLFKGGLVNIEVVRSSILRRYSEYLVFVNAEVEIGHSVPSDVPRRLTGQKGYKSFASASHAKVLIKALNERKCPPMWTLKPLAMEVLNLCKMFNDCKFYFISRKDNVDCDALARWARGNSHCNGYINREGSPIVIPNYLLQ</sequence>
<evidence type="ECO:0000313" key="2">
    <source>
        <dbReference type="Proteomes" id="UP000583929"/>
    </source>
</evidence>
<evidence type="ECO:0000313" key="1">
    <source>
        <dbReference type="EMBL" id="KAF4355383.1"/>
    </source>
</evidence>
<dbReference type="Proteomes" id="UP000583929">
    <property type="component" value="Unassembled WGS sequence"/>
</dbReference>
<name>A0A7J6EAB4_CANSA</name>
<accession>A0A7J6EAB4</accession>
<reference evidence="1 2" key="1">
    <citation type="journal article" date="2020" name="bioRxiv">
        <title>Sequence and annotation of 42 cannabis genomes reveals extensive copy number variation in cannabinoid synthesis and pathogen resistance genes.</title>
        <authorList>
            <person name="Mckernan K.J."/>
            <person name="Helbert Y."/>
            <person name="Kane L.T."/>
            <person name="Ebling H."/>
            <person name="Zhang L."/>
            <person name="Liu B."/>
            <person name="Eaton Z."/>
            <person name="Mclaughlin S."/>
            <person name="Kingan S."/>
            <person name="Baybayan P."/>
            <person name="Concepcion G."/>
            <person name="Jordan M."/>
            <person name="Riva A."/>
            <person name="Barbazuk W."/>
            <person name="Harkins T."/>
        </authorList>
    </citation>
    <scope>NUCLEOTIDE SEQUENCE [LARGE SCALE GENOMIC DNA]</scope>
    <source>
        <strain evidence="2">cv. Jamaican Lion 4</strain>
        <tissue evidence="1">Leaf</tissue>
    </source>
</reference>
<dbReference type="EMBL" id="JAATIQ010000454">
    <property type="protein sequence ID" value="KAF4355383.1"/>
    <property type="molecule type" value="Genomic_DNA"/>
</dbReference>
<proteinExistence type="predicted"/>
<organism evidence="1 2">
    <name type="scientific">Cannabis sativa</name>
    <name type="common">Hemp</name>
    <name type="synonym">Marijuana</name>
    <dbReference type="NCBI Taxonomy" id="3483"/>
    <lineage>
        <taxon>Eukaryota</taxon>
        <taxon>Viridiplantae</taxon>
        <taxon>Streptophyta</taxon>
        <taxon>Embryophyta</taxon>
        <taxon>Tracheophyta</taxon>
        <taxon>Spermatophyta</taxon>
        <taxon>Magnoliopsida</taxon>
        <taxon>eudicotyledons</taxon>
        <taxon>Gunneridae</taxon>
        <taxon>Pentapetalae</taxon>
        <taxon>rosids</taxon>
        <taxon>fabids</taxon>
        <taxon>Rosales</taxon>
        <taxon>Cannabaceae</taxon>
        <taxon>Cannabis</taxon>
    </lineage>
</organism>
<protein>
    <submittedName>
        <fullName evidence="1">Uncharacterized protein</fullName>
    </submittedName>
</protein>
<gene>
    <name evidence="1" type="ORF">G4B88_020419</name>
</gene>